<reference evidence="1 2" key="1">
    <citation type="submission" date="2019-12" db="EMBL/GenBank/DDBJ databases">
        <authorList>
            <person name="Lee S.D."/>
        </authorList>
    </citation>
    <scope>NUCLEOTIDE SEQUENCE [LARGE SCALE GENOMIC DNA]</scope>
    <source>
        <strain evidence="1 2">SAP-6</strain>
    </source>
</reference>
<dbReference type="RefSeq" id="WP_162365102.1">
    <property type="nucleotide sequence ID" value="NZ_WUBS01000004.1"/>
</dbReference>
<evidence type="ECO:0000313" key="2">
    <source>
        <dbReference type="Proteomes" id="UP000461443"/>
    </source>
</evidence>
<dbReference type="EMBL" id="WUBS01000004">
    <property type="protein sequence ID" value="NDL62368.1"/>
    <property type="molecule type" value="Genomic_DNA"/>
</dbReference>
<evidence type="ECO:0000313" key="1">
    <source>
        <dbReference type="EMBL" id="NDL62368.1"/>
    </source>
</evidence>
<accession>A0A845SI82</accession>
<sequence length="103" mass="11398">MLNVFNRNLPTHQGEYSRVARYPQGAYIPWIDIIGPGDIVTNFPVFMSVSSEERYAISLAKQTGADMAAGKDHLANDYNRKTMRRQTASLSLIRGGQKPPATG</sequence>
<organism evidence="1 2">
    <name type="scientific">Acerihabitans arboris</name>
    <dbReference type="NCBI Taxonomy" id="2691583"/>
    <lineage>
        <taxon>Bacteria</taxon>
        <taxon>Pseudomonadati</taxon>
        <taxon>Pseudomonadota</taxon>
        <taxon>Gammaproteobacteria</taxon>
        <taxon>Enterobacterales</taxon>
        <taxon>Pectobacteriaceae</taxon>
        <taxon>Acerihabitans</taxon>
    </lineage>
</organism>
<dbReference type="Proteomes" id="UP000461443">
    <property type="component" value="Unassembled WGS sequence"/>
</dbReference>
<keyword evidence="2" id="KW-1185">Reference proteome</keyword>
<reference evidence="1 2" key="2">
    <citation type="submission" date="2020-02" db="EMBL/GenBank/DDBJ databases">
        <title>The new genus of Enterobacteriales.</title>
        <authorList>
            <person name="Kim I.S."/>
        </authorList>
    </citation>
    <scope>NUCLEOTIDE SEQUENCE [LARGE SCALE GENOMIC DNA]</scope>
    <source>
        <strain evidence="1 2">SAP-6</strain>
    </source>
</reference>
<dbReference type="AlphaFoldDB" id="A0A845SI82"/>
<name>A0A845SI82_9GAMM</name>
<gene>
    <name evidence="1" type="ORF">GRH90_06320</name>
</gene>
<protein>
    <submittedName>
        <fullName evidence="1">Uncharacterized protein</fullName>
    </submittedName>
</protein>
<proteinExistence type="predicted"/>
<comment type="caution">
    <text evidence="1">The sequence shown here is derived from an EMBL/GenBank/DDBJ whole genome shotgun (WGS) entry which is preliminary data.</text>
</comment>